<feature type="region of interest" description="Disordered" evidence="4">
    <location>
        <begin position="1"/>
        <end position="40"/>
    </location>
</feature>
<gene>
    <name evidence="6" type="ORF">BZ3500_MVSOF-1268-A1-R1_CHR11-2G03462</name>
</gene>
<feature type="region of interest" description="Disordered" evidence="4">
    <location>
        <begin position="901"/>
        <end position="931"/>
    </location>
</feature>
<dbReference type="GO" id="GO:0003676">
    <property type="term" value="F:nucleic acid binding"/>
    <property type="evidence" value="ECO:0007669"/>
    <property type="project" value="InterPro"/>
</dbReference>
<feature type="compositionally biased region" description="Basic and acidic residues" evidence="4">
    <location>
        <begin position="1"/>
        <end position="26"/>
    </location>
</feature>
<dbReference type="Pfam" id="PF00078">
    <property type="entry name" value="RVT_1"/>
    <property type="match status" value="1"/>
</dbReference>
<dbReference type="InterPro" id="IPR050951">
    <property type="entry name" value="Retrovirus_Pol_polyprotein"/>
</dbReference>
<protein>
    <submittedName>
        <fullName evidence="6">BZ3500_MvSof-1268-A1-R1_Chr11-2g03462 protein</fullName>
    </submittedName>
</protein>
<evidence type="ECO:0000256" key="4">
    <source>
        <dbReference type="SAM" id="MobiDB-lite"/>
    </source>
</evidence>
<organism evidence="6 7">
    <name type="scientific">Microbotryum saponariae</name>
    <dbReference type="NCBI Taxonomy" id="289078"/>
    <lineage>
        <taxon>Eukaryota</taxon>
        <taxon>Fungi</taxon>
        <taxon>Dikarya</taxon>
        <taxon>Basidiomycota</taxon>
        <taxon>Pucciniomycotina</taxon>
        <taxon>Microbotryomycetes</taxon>
        <taxon>Microbotryales</taxon>
        <taxon>Microbotryaceae</taxon>
        <taxon>Microbotryum</taxon>
    </lineage>
</organism>
<name>A0A2X0L9B3_9BASI</name>
<dbReference type="Proteomes" id="UP000249723">
    <property type="component" value="Unassembled WGS sequence"/>
</dbReference>
<reference evidence="7" key="1">
    <citation type="submission" date="2016-10" db="EMBL/GenBank/DDBJ databases">
        <authorList>
            <person name="Jeantristanb JTB J.-T."/>
            <person name="Ricardo R."/>
        </authorList>
    </citation>
    <scope>NUCLEOTIDE SEQUENCE [LARGE SCALE GENOMIC DNA]</scope>
</reference>
<dbReference type="SUPFAM" id="SSF56672">
    <property type="entry name" value="DNA/RNA polymerases"/>
    <property type="match status" value="1"/>
</dbReference>
<evidence type="ECO:0000256" key="1">
    <source>
        <dbReference type="ARBA" id="ARBA00022664"/>
    </source>
</evidence>
<dbReference type="OrthoDB" id="3254954at2759"/>
<dbReference type="PANTHER" id="PTHR37984:SF5">
    <property type="entry name" value="PROTEIN NYNRIN-LIKE"/>
    <property type="match status" value="1"/>
</dbReference>
<feature type="region of interest" description="Disordered" evidence="4">
    <location>
        <begin position="128"/>
        <end position="160"/>
    </location>
</feature>
<keyword evidence="1" id="KW-0507">mRNA processing</keyword>
<feature type="region of interest" description="Disordered" evidence="4">
    <location>
        <begin position="853"/>
        <end position="879"/>
    </location>
</feature>
<evidence type="ECO:0000256" key="2">
    <source>
        <dbReference type="PROSITE-ProRule" id="PRU00047"/>
    </source>
</evidence>
<dbReference type="STRING" id="289078.A0A2X0L9B3"/>
<keyword evidence="7" id="KW-1185">Reference proteome</keyword>
<dbReference type="SUPFAM" id="SSF57756">
    <property type="entry name" value="Retrovirus zinc finger-like domains"/>
    <property type="match status" value="1"/>
</dbReference>
<feature type="coiled-coil region" evidence="3">
    <location>
        <begin position="44"/>
        <end position="71"/>
    </location>
</feature>
<dbReference type="Gene3D" id="3.30.70.270">
    <property type="match status" value="2"/>
</dbReference>
<dbReference type="InterPro" id="IPR043128">
    <property type="entry name" value="Rev_trsase/Diguanyl_cyclase"/>
</dbReference>
<dbReference type="GO" id="GO:0008270">
    <property type="term" value="F:zinc ion binding"/>
    <property type="evidence" value="ECO:0007669"/>
    <property type="project" value="UniProtKB-KW"/>
</dbReference>
<dbReference type="InterPro" id="IPR043502">
    <property type="entry name" value="DNA/RNA_pol_sf"/>
</dbReference>
<proteinExistence type="predicted"/>
<feature type="compositionally biased region" description="Basic and acidic residues" evidence="4">
    <location>
        <begin position="902"/>
        <end position="915"/>
    </location>
</feature>
<dbReference type="InterPro" id="IPR000477">
    <property type="entry name" value="RT_dom"/>
</dbReference>
<dbReference type="CDD" id="cd01647">
    <property type="entry name" value="RT_LTR"/>
    <property type="match status" value="1"/>
</dbReference>
<accession>A0A2X0L9B3</accession>
<keyword evidence="2" id="KW-0862">Zinc</keyword>
<dbReference type="PROSITE" id="PS50158">
    <property type="entry name" value="ZF_CCHC"/>
    <property type="match status" value="1"/>
</dbReference>
<feature type="region of interest" description="Disordered" evidence="4">
    <location>
        <begin position="533"/>
        <end position="554"/>
    </location>
</feature>
<evidence type="ECO:0000259" key="5">
    <source>
        <dbReference type="PROSITE" id="PS50158"/>
    </source>
</evidence>
<keyword evidence="2" id="KW-0863">Zinc-finger</keyword>
<evidence type="ECO:0000313" key="7">
    <source>
        <dbReference type="Proteomes" id="UP000249723"/>
    </source>
</evidence>
<sequence length="1353" mass="148892">MADERDVYRGAADDRDAPLRDEDPGRAKPPKSPPPQPYHTATALSSLESRLEESEARRIDSEARVQQLEKLVEGLLKSSPEPAAARAGVSEPAVARAGFSEPAAARAGEFTFPPVRSVPLDVPPHTILERSGNTADPLVRSPGGESCSARRDGPSSAVISSRWRGTLPDREGLWTGDNPDRLVTFTTFGKSYLSLLCDISTSDLFTSDRVIQLVATLFVRSTSPKRRQSPHDWAIDTMTDALRDERPHCWTTLMTEVGRRWPDPGFADRVSHDFYGCRQSSSRAYDHVGEWRARYRAFMHNDPSFSLSPLQLATTFYQSLSDVAKREVRAGMLREYRDNSLVTIGRFGRTVPSLEEVTDWAAIADDTGTTSVSTPPIRTATYGAIAKMPRTAPSTPNDDARTQIRRARWMNRAGKWQQAHLWKDRNTWFSPASGGVPASMACFNCGQGGHFSQHCTAERQSPSTVQISAIAFADMDEDEWSSASGDVEDPQVRFPLPLETDLTRPSSSASALVTHHSCPPADPVGRVKDVASSSFEVQTSSSSSHPTVPANDADQHRLDDSLADIAIDAVEDVLYYADAASRLCHYPGPEVVSSRKAERTASVSSFQILVPSGVSLLVSAAPLIDIDDPDRPVEPAIVRARNEVVRVDPSFATARLTAPLHLRLGTQDKSDRCAVFATAPFSSGALDLGLRPFFVCRVMAYDAILGLPFLKDTGMLVGWGAFTVARTGPSQPVAQDTHEWDRAVTVAPILSGSAIGCNHPGLLPDDEIIGLKPHNPLLDVVDDPALDDFSESEAHVEFHSTTSVRTLQPWAAVVRSAHFRLGAFAFAAKPPPHFHLGAFAFAAKPSPSCLAPACSTHARAPPPPRRDSGRLPSSLAEPMPPLSHQQLAAAVLMFHRPSRVSPMHDTRRLQPESRRYGLPRSPTLDIVDRSSSRTAVSSDRVCAALQLLPIGPSVATVATSTHPTVAPAVATPSSEKFHDLHSTAQTRLAALLEKFSDVFVDSLPMDQLPPYRPVNHEIPLIDPTEKVKPRVYPLADKYRSQWAEHSAKYTRGRFWVSGPIDSAAPVFAIPKKNSQTARFVIDLRARNSNTVKRFSPIPDMTNVRYKVARLRYRSKFDVAAAFEQVRVIPEHVDRTGFATVTGTYTSRVMQFGDTNAPNTLNLLTSAMFQPCLPFAKIFFDDVHVHSDTRRAHLRHIKILLMTLRHYRFYLGSKKSEWFSKSLDSLGTIISDVGIEVDPAKWVRIRQWPIPCNKTDVQRFLGTVNWMRDHLPHLSKILEPITALMAQSTSWRWNEREQQAFDTVKSLVPAILRPINGAKVTSGEHKMYLFTDASRVGIGACLASGPNRSQAVPT</sequence>
<dbReference type="Gene3D" id="3.10.10.10">
    <property type="entry name" value="HIV Type 1 Reverse Transcriptase, subunit A, domain 1"/>
    <property type="match status" value="1"/>
</dbReference>
<evidence type="ECO:0000256" key="3">
    <source>
        <dbReference type="SAM" id="Coils"/>
    </source>
</evidence>
<keyword evidence="3" id="KW-0175">Coiled coil</keyword>
<feature type="compositionally biased region" description="Low complexity" evidence="4">
    <location>
        <begin position="533"/>
        <end position="544"/>
    </location>
</feature>
<keyword evidence="2" id="KW-0479">Metal-binding</keyword>
<dbReference type="InterPro" id="IPR036875">
    <property type="entry name" value="Znf_CCHC_sf"/>
</dbReference>
<dbReference type="GO" id="GO:0006397">
    <property type="term" value="P:mRNA processing"/>
    <property type="evidence" value="ECO:0007669"/>
    <property type="project" value="UniProtKB-KW"/>
</dbReference>
<feature type="domain" description="CCHC-type" evidence="5">
    <location>
        <begin position="442"/>
        <end position="455"/>
    </location>
</feature>
<evidence type="ECO:0000313" key="6">
    <source>
        <dbReference type="EMBL" id="SCZ95364.1"/>
    </source>
</evidence>
<dbReference type="PANTHER" id="PTHR37984">
    <property type="entry name" value="PROTEIN CBG26694"/>
    <property type="match status" value="1"/>
</dbReference>
<dbReference type="EMBL" id="FMWP01000061">
    <property type="protein sequence ID" value="SCZ95364.1"/>
    <property type="molecule type" value="Genomic_DNA"/>
</dbReference>
<dbReference type="SMART" id="SM00343">
    <property type="entry name" value="ZnF_C2HC"/>
    <property type="match status" value="1"/>
</dbReference>
<dbReference type="InterPro" id="IPR001878">
    <property type="entry name" value="Znf_CCHC"/>
</dbReference>